<organism evidence="1 2">
    <name type="scientific">Saccharothrix ecbatanensis</name>
    <dbReference type="NCBI Taxonomy" id="1105145"/>
    <lineage>
        <taxon>Bacteria</taxon>
        <taxon>Bacillati</taxon>
        <taxon>Actinomycetota</taxon>
        <taxon>Actinomycetes</taxon>
        <taxon>Pseudonocardiales</taxon>
        <taxon>Pseudonocardiaceae</taxon>
        <taxon>Saccharothrix</taxon>
    </lineage>
</organism>
<protein>
    <submittedName>
        <fullName evidence="1">Tetratricopeptide (TPR) repeat protein</fullName>
    </submittedName>
</protein>
<reference evidence="1 2" key="1">
    <citation type="submission" date="2020-08" db="EMBL/GenBank/DDBJ databases">
        <title>Sequencing the genomes of 1000 actinobacteria strains.</title>
        <authorList>
            <person name="Klenk H.-P."/>
        </authorList>
    </citation>
    <scope>NUCLEOTIDE SEQUENCE [LARGE SCALE GENOMIC DNA]</scope>
    <source>
        <strain evidence="1 2">DSM 45486</strain>
    </source>
</reference>
<accession>A0A7W9HVD5</accession>
<name>A0A7W9HVD5_9PSEU</name>
<dbReference type="SUPFAM" id="SSF48452">
    <property type="entry name" value="TPR-like"/>
    <property type="match status" value="1"/>
</dbReference>
<evidence type="ECO:0000313" key="1">
    <source>
        <dbReference type="EMBL" id="MBB5808921.1"/>
    </source>
</evidence>
<dbReference type="AlphaFoldDB" id="A0A7W9HVD5"/>
<evidence type="ECO:0000313" key="2">
    <source>
        <dbReference type="Proteomes" id="UP000552097"/>
    </source>
</evidence>
<dbReference type="InterPro" id="IPR019734">
    <property type="entry name" value="TPR_rpt"/>
</dbReference>
<dbReference type="Gene3D" id="1.25.40.10">
    <property type="entry name" value="Tetratricopeptide repeat domain"/>
    <property type="match status" value="1"/>
</dbReference>
<comment type="caution">
    <text evidence="1">The sequence shown here is derived from an EMBL/GenBank/DDBJ whole genome shotgun (WGS) entry which is preliminary data.</text>
</comment>
<dbReference type="InterPro" id="IPR027417">
    <property type="entry name" value="P-loop_NTPase"/>
</dbReference>
<dbReference type="SMART" id="SM00028">
    <property type="entry name" value="TPR"/>
    <property type="match status" value="3"/>
</dbReference>
<dbReference type="PANTHER" id="PTHR47691">
    <property type="entry name" value="REGULATOR-RELATED"/>
    <property type="match status" value="1"/>
</dbReference>
<dbReference type="PANTHER" id="PTHR47691:SF3">
    <property type="entry name" value="HTH-TYPE TRANSCRIPTIONAL REGULATOR RV0890C-RELATED"/>
    <property type="match status" value="1"/>
</dbReference>
<dbReference type="SUPFAM" id="SSF52540">
    <property type="entry name" value="P-loop containing nucleoside triphosphate hydrolases"/>
    <property type="match status" value="1"/>
</dbReference>
<dbReference type="Proteomes" id="UP000552097">
    <property type="component" value="Unassembled WGS sequence"/>
</dbReference>
<dbReference type="EMBL" id="JACHMO010000001">
    <property type="protein sequence ID" value="MBB5808921.1"/>
    <property type="molecule type" value="Genomic_DNA"/>
</dbReference>
<sequence length="628" mass="68702">MGRASLISEFYHEDRDAFGRVYIEVAARQADGTMVPPGEMLGQVLRGLGVPDTELDSSDAARLYAFHRVSAGKRFLLVIKDAVSVEQVTNLIPAAAPDAVLVVTTRTMVRDLLLHDFADIPLGKLPQAESRELLTDRLKSTAGKIAADTLRELADLCDGYPLLIKMLAAQLTGRARVVERFLADLRRSGAALIEMDRSQQMARFLDLAYENLEPGLPLVYRRLALLPGQSFGADAAAIALDVPPVEAERLLDQLVDMSLLVFDEDTDRYSFYRVVRADALRRAQEVDGPRECGSARARIVTWYLDQAVPMDAALSRRWRVGPVFERYARAGGPVVAREEATAWFDAEWPALVASVGMAHEDGLHEIAWQTCVALFKYLHLHGHYDAWLDTHRLGVLSAQTADATAGLMQVISQRGAAHLALGELRSARADFTASLESAVRAVHPLGEQSAHEWLGKVAAAERDIDTALDAYDKSEAVIARVADAIPADQQGRMRALLDLHRARALLVRSEWARAAALVADGPRFFERIGEAENQAKCRMVLGRAAHGSGDQSEAVRCFSLAATLFEGDNARRAQADALRWLGDALAAAGRRDEALQAYLSAKELFVSLGDARADAVQERIDALLNEDG</sequence>
<gene>
    <name evidence="1" type="ORF">F4560_008689</name>
</gene>
<keyword evidence="2" id="KW-1185">Reference proteome</keyword>
<dbReference type="InterPro" id="IPR011990">
    <property type="entry name" value="TPR-like_helical_dom_sf"/>
</dbReference>
<proteinExistence type="predicted"/>